<evidence type="ECO:0000313" key="2">
    <source>
        <dbReference type="EMBL" id="MEL5993525.1"/>
    </source>
</evidence>
<keyword evidence="3" id="KW-1185">Reference proteome</keyword>
<comment type="caution">
    <text evidence="2">The sequence shown here is derived from an EMBL/GenBank/DDBJ whole genome shotgun (WGS) entry which is preliminary data.</text>
</comment>
<evidence type="ECO:0000313" key="3">
    <source>
        <dbReference type="Proteomes" id="UP001479606"/>
    </source>
</evidence>
<protein>
    <submittedName>
        <fullName evidence="2">Uncharacterized protein</fullName>
    </submittedName>
</protein>
<dbReference type="Proteomes" id="UP001479606">
    <property type="component" value="Unassembled WGS sequence"/>
</dbReference>
<dbReference type="RefSeq" id="WP_342296372.1">
    <property type="nucleotide sequence ID" value="NZ_JBCEVZ010000007.1"/>
</dbReference>
<sequence length="267" mass="28666">MRPFLLLLAGFGCVAAPAVAQTVVLPSAQTASTIAREKAVKDAIAEAALVNKMTAINGANDGDVLGFDTRARKVRGTPFLFPGWAMGDAQLSTSAKPMAGVFKFDAYNQQLRALRSQGDSIILTPEKLQGFTLRPTGSDGKPMERHFELLPSSLVPDVPVAYAEDLSMGKELRLLKFQRKTVFSEKPDPAYSSGAPTDAYQTATQYYLRWADGTYVPVKGNKASILATIAQRQATAVTAEAQDKSKARTDAEVGALVQRIDARLAAK</sequence>
<name>A0ABU9LS71_9BACT</name>
<reference evidence="2 3" key="1">
    <citation type="journal article" date="2018" name="Arch. Microbiol.">
        <title>Hymenobacter segetis sp. nov., isolated from soil.</title>
        <authorList>
            <person name="Ten L.N."/>
            <person name="Lim S.J."/>
            <person name="Kim B.O."/>
            <person name="Kang I.K."/>
            <person name="Jung H.Y."/>
        </authorList>
    </citation>
    <scope>NUCLEOTIDE SEQUENCE [LARGE SCALE GENOMIC DNA]</scope>
    <source>
        <strain evidence="2 3">S7-3-11</strain>
    </source>
</reference>
<dbReference type="EMBL" id="JBCEVZ010000007">
    <property type="protein sequence ID" value="MEL5993525.1"/>
    <property type="molecule type" value="Genomic_DNA"/>
</dbReference>
<evidence type="ECO:0000256" key="1">
    <source>
        <dbReference type="SAM" id="SignalP"/>
    </source>
</evidence>
<proteinExistence type="predicted"/>
<keyword evidence="1" id="KW-0732">Signal</keyword>
<gene>
    <name evidence="2" type="ORF">AAFH49_04845</name>
</gene>
<accession>A0ABU9LS71</accession>
<feature type="signal peptide" evidence="1">
    <location>
        <begin position="1"/>
        <end position="20"/>
    </location>
</feature>
<feature type="chain" id="PRO_5046042066" evidence="1">
    <location>
        <begin position="21"/>
        <end position="267"/>
    </location>
</feature>
<organism evidence="2 3">
    <name type="scientific">Hymenobacter segetis</name>
    <dbReference type="NCBI Taxonomy" id="2025509"/>
    <lineage>
        <taxon>Bacteria</taxon>
        <taxon>Pseudomonadati</taxon>
        <taxon>Bacteroidota</taxon>
        <taxon>Cytophagia</taxon>
        <taxon>Cytophagales</taxon>
        <taxon>Hymenobacteraceae</taxon>
        <taxon>Hymenobacter</taxon>
    </lineage>
</organism>